<evidence type="ECO:0000313" key="2">
    <source>
        <dbReference type="EMBL" id="KAL3791760.1"/>
    </source>
</evidence>
<accession>A0ABD3Q0A4</accession>
<comment type="caution">
    <text evidence="2">The sequence shown here is derived from an EMBL/GenBank/DDBJ whole genome shotgun (WGS) entry which is preliminary data.</text>
</comment>
<protein>
    <recommendedName>
        <fullName evidence="4">Deacetylase sirtuin-type domain-containing protein</fullName>
    </recommendedName>
</protein>
<dbReference type="Proteomes" id="UP001516023">
    <property type="component" value="Unassembled WGS sequence"/>
</dbReference>
<dbReference type="SUPFAM" id="SSF52467">
    <property type="entry name" value="DHS-like NAD/FAD-binding domain"/>
    <property type="match status" value="1"/>
</dbReference>
<dbReference type="AlphaFoldDB" id="A0ABD3Q0A4"/>
<feature type="compositionally biased region" description="Basic and acidic residues" evidence="1">
    <location>
        <begin position="183"/>
        <end position="228"/>
    </location>
</feature>
<evidence type="ECO:0008006" key="4">
    <source>
        <dbReference type="Google" id="ProtNLM"/>
    </source>
</evidence>
<feature type="region of interest" description="Disordered" evidence="1">
    <location>
        <begin position="355"/>
        <end position="375"/>
    </location>
</feature>
<evidence type="ECO:0000256" key="1">
    <source>
        <dbReference type="SAM" id="MobiDB-lite"/>
    </source>
</evidence>
<evidence type="ECO:0000313" key="3">
    <source>
        <dbReference type="Proteomes" id="UP001516023"/>
    </source>
</evidence>
<dbReference type="EMBL" id="JABMIG020000110">
    <property type="protein sequence ID" value="KAL3791760.1"/>
    <property type="molecule type" value="Genomic_DNA"/>
</dbReference>
<sequence length="517" mass="58065">MADVVYADTNTITHHTLDDTIMTAATVNNNSETTNEPNISQTTKAAIQAAARHLHSCQVLLLVTGAGFSADSGLATYLDVADIDAYRKRGWRYRDLCRPLQWGEGVMEGQEVACSSRGDKSAVPQCEEGVTMASHPSTHYPDEEDIRHPQYFYGFWGQCINDYRKVGPHEGYDIIARWGRDKNLDRRGRGGDKRHADVTDANAKDEGVEESHVAREIRRITQKLERRSRLSSSSSAATDDNASYNHSVSSSHCSSQEPYHVSTQRAGAFFFFTSNVDAHSYDVFQSHEIRECHGNTELWQCRNFACGTNDTSMEGFATSIDEELDGEKKEKDARPKNWERRLWRLPLDHMFEVDPVTMSAPPTKGRMRNGTKTKKQFELTSKSEVLFVDSPLNHSRSSTAKRQKSESIPVETECCRAENDNEDATGVLSYFQHQFATVEDLDSTNNHHADESVTAPAHWRRSWKTSIVASPEHVSPHKVRKTELLPSDIAIRKLAQVSKVQRPGAPRCSYVSRLGLG</sequence>
<proteinExistence type="predicted"/>
<feature type="region of interest" description="Disordered" evidence="1">
    <location>
        <begin position="183"/>
        <end position="255"/>
    </location>
</feature>
<name>A0ABD3Q0A4_9STRA</name>
<reference evidence="2 3" key="1">
    <citation type="journal article" date="2020" name="G3 (Bethesda)">
        <title>Improved Reference Genome for Cyclotella cryptica CCMP332, a Model for Cell Wall Morphogenesis, Salinity Adaptation, and Lipid Production in Diatoms (Bacillariophyta).</title>
        <authorList>
            <person name="Roberts W.R."/>
            <person name="Downey K.M."/>
            <person name="Ruck E.C."/>
            <person name="Traller J.C."/>
            <person name="Alverson A.J."/>
        </authorList>
    </citation>
    <scope>NUCLEOTIDE SEQUENCE [LARGE SCALE GENOMIC DNA]</scope>
    <source>
        <strain evidence="2 3">CCMP332</strain>
    </source>
</reference>
<feature type="compositionally biased region" description="Low complexity" evidence="1">
    <location>
        <begin position="243"/>
        <end position="255"/>
    </location>
</feature>
<keyword evidence="3" id="KW-1185">Reference proteome</keyword>
<dbReference type="InterPro" id="IPR029035">
    <property type="entry name" value="DHS-like_NAD/FAD-binding_dom"/>
</dbReference>
<organism evidence="2 3">
    <name type="scientific">Cyclotella cryptica</name>
    <dbReference type="NCBI Taxonomy" id="29204"/>
    <lineage>
        <taxon>Eukaryota</taxon>
        <taxon>Sar</taxon>
        <taxon>Stramenopiles</taxon>
        <taxon>Ochrophyta</taxon>
        <taxon>Bacillariophyta</taxon>
        <taxon>Coscinodiscophyceae</taxon>
        <taxon>Thalassiosirophycidae</taxon>
        <taxon>Stephanodiscales</taxon>
        <taxon>Stephanodiscaceae</taxon>
        <taxon>Cyclotella</taxon>
    </lineage>
</organism>
<gene>
    <name evidence="2" type="ORF">HJC23_007527</name>
</gene>
<feature type="compositionally biased region" description="Basic residues" evidence="1">
    <location>
        <begin position="365"/>
        <end position="374"/>
    </location>
</feature>